<dbReference type="EMBL" id="CP098747">
    <property type="protein sequence ID" value="USG61830.1"/>
    <property type="molecule type" value="Genomic_DNA"/>
</dbReference>
<dbReference type="PANTHER" id="PTHR45833">
    <property type="entry name" value="METHIONINE SYNTHASE"/>
    <property type="match status" value="1"/>
</dbReference>
<evidence type="ECO:0000259" key="9">
    <source>
        <dbReference type="PROSITE" id="PS50970"/>
    </source>
</evidence>
<keyword evidence="3 7" id="KW-0808">Transferase</keyword>
<evidence type="ECO:0000256" key="5">
    <source>
        <dbReference type="ARBA" id="ARBA00022723"/>
    </source>
</evidence>
<comment type="cofactor">
    <cofactor evidence="7">
        <name>Zn(2+)</name>
        <dbReference type="ChEBI" id="CHEBI:29105"/>
    </cofactor>
</comment>
<dbReference type="InterPro" id="IPR003726">
    <property type="entry name" value="HCY_dom"/>
</dbReference>
<feature type="binding site" evidence="7">
    <location>
        <position position="279"/>
    </location>
    <ligand>
        <name>Zn(2+)</name>
        <dbReference type="ChEBI" id="CHEBI:29105"/>
    </ligand>
</feature>
<keyword evidence="6" id="KW-0170">Cobalt</keyword>
<keyword evidence="4" id="KW-0949">S-adenosyl-L-methionine</keyword>
<feature type="domain" description="Hcy-binding" evidence="9">
    <location>
        <begin position="3"/>
        <end position="294"/>
    </location>
</feature>
<name>A0ABY4W3R1_9PROT</name>
<comment type="similarity">
    <text evidence="1">Belongs to the vitamin-B12 dependent methionine synthase family.</text>
</comment>
<organism evidence="10 11">
    <name type="scientific">Sneathiella marina</name>
    <dbReference type="NCBI Taxonomy" id="2950108"/>
    <lineage>
        <taxon>Bacteria</taxon>
        <taxon>Pseudomonadati</taxon>
        <taxon>Pseudomonadota</taxon>
        <taxon>Alphaproteobacteria</taxon>
        <taxon>Sneathiellales</taxon>
        <taxon>Sneathiellaceae</taxon>
        <taxon>Sneathiella</taxon>
    </lineage>
</organism>
<dbReference type="GO" id="GO:0047150">
    <property type="term" value="F:betaine-homocysteine S-methyltransferase activity"/>
    <property type="evidence" value="ECO:0007669"/>
    <property type="project" value="UniProtKB-EC"/>
</dbReference>
<dbReference type="InterPro" id="IPR036589">
    <property type="entry name" value="HCY_dom_sf"/>
</dbReference>
<feature type="binding site" evidence="7">
    <location>
        <position position="280"/>
    </location>
    <ligand>
        <name>Zn(2+)</name>
        <dbReference type="ChEBI" id="CHEBI:29105"/>
    </ligand>
</feature>
<dbReference type="PROSITE" id="PS50970">
    <property type="entry name" value="HCY"/>
    <property type="match status" value="1"/>
</dbReference>
<dbReference type="InterPro" id="IPR050554">
    <property type="entry name" value="Met_Synthase/Corrinoid"/>
</dbReference>
<dbReference type="Proteomes" id="UP001056291">
    <property type="component" value="Chromosome"/>
</dbReference>
<feature type="region of interest" description="Disordered" evidence="8">
    <location>
        <begin position="323"/>
        <end position="342"/>
    </location>
</feature>
<proteinExistence type="inferred from homology"/>
<dbReference type="RefSeq" id="WP_251935107.1">
    <property type="nucleotide sequence ID" value="NZ_CP098747.1"/>
</dbReference>
<reference evidence="10" key="1">
    <citation type="submission" date="2022-06" db="EMBL/GenBank/DDBJ databases">
        <title>Sneathiella actinostolidae sp. nov., isolated from a sea anemonein the Western Pacific Ocean.</title>
        <authorList>
            <person name="Wei M.J."/>
        </authorList>
    </citation>
    <scope>NUCLEOTIDE SEQUENCE</scope>
    <source>
        <strain evidence="10">PHK-P5</strain>
    </source>
</reference>
<dbReference type="GO" id="GO:0032259">
    <property type="term" value="P:methylation"/>
    <property type="evidence" value="ECO:0007669"/>
    <property type="project" value="UniProtKB-KW"/>
</dbReference>
<dbReference type="Gene3D" id="3.20.20.330">
    <property type="entry name" value="Homocysteine-binding-like domain"/>
    <property type="match status" value="1"/>
</dbReference>
<evidence type="ECO:0000313" key="10">
    <source>
        <dbReference type="EMBL" id="USG61830.1"/>
    </source>
</evidence>
<protein>
    <submittedName>
        <fullName evidence="10">Betaine--homocysteine S-methyltransferase</fullName>
        <ecNumber evidence="10">2.1.1.5</ecNumber>
    </submittedName>
</protein>
<evidence type="ECO:0000313" key="11">
    <source>
        <dbReference type="Proteomes" id="UP001056291"/>
    </source>
</evidence>
<keyword evidence="7" id="KW-0862">Zinc</keyword>
<evidence type="ECO:0000256" key="6">
    <source>
        <dbReference type="ARBA" id="ARBA00023285"/>
    </source>
</evidence>
<dbReference type="PANTHER" id="PTHR45833:SF1">
    <property type="entry name" value="METHIONINE SYNTHASE"/>
    <property type="match status" value="1"/>
</dbReference>
<gene>
    <name evidence="10" type="primary">bmt</name>
    <name evidence="10" type="ORF">NBZ79_02435</name>
</gene>
<evidence type="ECO:0000256" key="1">
    <source>
        <dbReference type="ARBA" id="ARBA00010398"/>
    </source>
</evidence>
<evidence type="ECO:0000256" key="8">
    <source>
        <dbReference type="SAM" id="MobiDB-lite"/>
    </source>
</evidence>
<evidence type="ECO:0000256" key="2">
    <source>
        <dbReference type="ARBA" id="ARBA00022603"/>
    </source>
</evidence>
<keyword evidence="2 7" id="KW-0489">Methyltransferase</keyword>
<dbReference type="SUPFAM" id="SSF82282">
    <property type="entry name" value="Homocysteine S-methyltransferase"/>
    <property type="match status" value="1"/>
</dbReference>
<dbReference type="NCBIfam" id="NF005718">
    <property type="entry name" value="PRK07534.1"/>
    <property type="match status" value="1"/>
</dbReference>
<keyword evidence="11" id="KW-1185">Reference proteome</keyword>
<sequence length="342" mass="36161">MANKLQELLDNKPFLLADGAVGTNLFAAGLQSGDAPELWNIDAPEKIHALHRGFVEAGSDIILTNSFGGTAQRLKLHNAQSRVHELNLAAAKIARAEADRIERPVIVAGSMGPTGELMVPMGELTPDDAIAAFTEQAEALVEGGVDVLWIETLSATEEMEAAVAAAASTGLPVVCTMSFDTNRRTMMGIKPDDYTKFCQELPSKPMGWGANCGVGAGEMLETLIGLKSTAREGDIIVSKANCGIPEFKDGALTYSGTLDVMADYARLAADAGARIIGGCCGTSHAHLKAMSDALDGYTPNPSLDIPKIEARFGPVWTVELPAEAGHGAKSESGRRTSRRRRK</sequence>
<evidence type="ECO:0000256" key="4">
    <source>
        <dbReference type="ARBA" id="ARBA00022691"/>
    </source>
</evidence>
<accession>A0ABY4W3R1</accession>
<feature type="binding site" evidence="7">
    <location>
        <position position="212"/>
    </location>
    <ligand>
        <name>Zn(2+)</name>
        <dbReference type="ChEBI" id="CHEBI:29105"/>
    </ligand>
</feature>
<keyword evidence="5 7" id="KW-0479">Metal-binding</keyword>
<evidence type="ECO:0000256" key="7">
    <source>
        <dbReference type="PROSITE-ProRule" id="PRU00333"/>
    </source>
</evidence>
<dbReference type="EC" id="2.1.1.5" evidence="10"/>
<dbReference type="Pfam" id="PF02574">
    <property type="entry name" value="S-methyl_trans"/>
    <property type="match status" value="1"/>
</dbReference>
<evidence type="ECO:0000256" key="3">
    <source>
        <dbReference type="ARBA" id="ARBA00022679"/>
    </source>
</evidence>